<organism evidence="1 2">
    <name type="scientific">Populus trichocarpa</name>
    <name type="common">Western balsam poplar</name>
    <name type="synonym">Populus balsamifera subsp. trichocarpa</name>
    <dbReference type="NCBI Taxonomy" id="3694"/>
    <lineage>
        <taxon>Eukaryota</taxon>
        <taxon>Viridiplantae</taxon>
        <taxon>Streptophyta</taxon>
        <taxon>Embryophyta</taxon>
        <taxon>Tracheophyta</taxon>
        <taxon>Spermatophyta</taxon>
        <taxon>Magnoliopsida</taxon>
        <taxon>eudicotyledons</taxon>
        <taxon>Gunneridae</taxon>
        <taxon>Pentapetalae</taxon>
        <taxon>rosids</taxon>
        <taxon>fabids</taxon>
        <taxon>Malpighiales</taxon>
        <taxon>Salicaceae</taxon>
        <taxon>Saliceae</taxon>
        <taxon>Populus</taxon>
    </lineage>
</organism>
<protein>
    <submittedName>
        <fullName evidence="1">Uncharacterized protein</fullName>
    </submittedName>
</protein>
<proteinExistence type="predicted"/>
<evidence type="ECO:0000313" key="2">
    <source>
        <dbReference type="Proteomes" id="UP000006729"/>
    </source>
</evidence>
<accession>U5GN83</accession>
<reference evidence="1 2" key="1">
    <citation type="journal article" date="2006" name="Science">
        <title>The genome of black cottonwood, Populus trichocarpa (Torr. &amp; Gray).</title>
        <authorList>
            <person name="Tuskan G.A."/>
            <person name="Difazio S."/>
            <person name="Jansson S."/>
            <person name="Bohlmann J."/>
            <person name="Grigoriev I."/>
            <person name="Hellsten U."/>
            <person name="Putnam N."/>
            <person name="Ralph S."/>
            <person name="Rombauts S."/>
            <person name="Salamov A."/>
            <person name="Schein J."/>
            <person name="Sterck L."/>
            <person name="Aerts A."/>
            <person name="Bhalerao R.R."/>
            <person name="Bhalerao R.P."/>
            <person name="Blaudez D."/>
            <person name="Boerjan W."/>
            <person name="Brun A."/>
            <person name="Brunner A."/>
            <person name="Busov V."/>
            <person name="Campbell M."/>
            <person name="Carlson J."/>
            <person name="Chalot M."/>
            <person name="Chapman J."/>
            <person name="Chen G.L."/>
            <person name="Cooper D."/>
            <person name="Coutinho P.M."/>
            <person name="Couturier J."/>
            <person name="Covert S."/>
            <person name="Cronk Q."/>
            <person name="Cunningham R."/>
            <person name="Davis J."/>
            <person name="Degroeve S."/>
            <person name="Dejardin A."/>
            <person name="Depamphilis C."/>
            <person name="Detter J."/>
            <person name="Dirks B."/>
            <person name="Dubchak I."/>
            <person name="Duplessis S."/>
            <person name="Ehlting J."/>
            <person name="Ellis B."/>
            <person name="Gendler K."/>
            <person name="Goodstein D."/>
            <person name="Gribskov M."/>
            <person name="Grimwood J."/>
            <person name="Groover A."/>
            <person name="Gunter L."/>
            <person name="Hamberger B."/>
            <person name="Heinze B."/>
            <person name="Helariutta Y."/>
            <person name="Henrissat B."/>
            <person name="Holligan D."/>
            <person name="Holt R."/>
            <person name="Huang W."/>
            <person name="Islam-Faridi N."/>
            <person name="Jones S."/>
            <person name="Jones-Rhoades M."/>
            <person name="Jorgensen R."/>
            <person name="Joshi C."/>
            <person name="Kangasjarvi J."/>
            <person name="Karlsson J."/>
            <person name="Kelleher C."/>
            <person name="Kirkpatrick R."/>
            <person name="Kirst M."/>
            <person name="Kohler A."/>
            <person name="Kalluri U."/>
            <person name="Larimer F."/>
            <person name="Leebens-Mack J."/>
            <person name="Leple J.C."/>
            <person name="Locascio P."/>
            <person name="Lou Y."/>
            <person name="Lucas S."/>
            <person name="Martin F."/>
            <person name="Montanini B."/>
            <person name="Napoli C."/>
            <person name="Nelson D.R."/>
            <person name="Nelson C."/>
            <person name="Nieminen K."/>
            <person name="Nilsson O."/>
            <person name="Pereda V."/>
            <person name="Peter G."/>
            <person name="Philippe R."/>
            <person name="Pilate G."/>
            <person name="Poliakov A."/>
            <person name="Razumovskaya J."/>
            <person name="Richardson P."/>
            <person name="Rinaldi C."/>
            <person name="Ritland K."/>
            <person name="Rouze P."/>
            <person name="Ryaboy D."/>
            <person name="Schmutz J."/>
            <person name="Schrader J."/>
            <person name="Segerman B."/>
            <person name="Shin H."/>
            <person name="Siddiqui A."/>
            <person name="Sterky F."/>
            <person name="Terry A."/>
            <person name="Tsai C.J."/>
            <person name="Uberbacher E."/>
            <person name="Unneberg P."/>
            <person name="Vahala J."/>
            <person name="Wall K."/>
            <person name="Wessler S."/>
            <person name="Yang G."/>
            <person name="Yin T."/>
            <person name="Douglas C."/>
            <person name="Marra M."/>
            <person name="Sandberg G."/>
            <person name="Van de Peer Y."/>
            <person name="Rokhsar D."/>
        </authorList>
    </citation>
    <scope>NUCLEOTIDE SEQUENCE [LARGE SCALE GENOMIC DNA]</scope>
    <source>
        <strain evidence="2">cv. Nisqually</strain>
    </source>
</reference>
<evidence type="ECO:0000313" key="1">
    <source>
        <dbReference type="EMBL" id="PNT42492.1"/>
    </source>
</evidence>
<dbReference type="AlphaFoldDB" id="U5GN83"/>
<keyword evidence="2" id="KW-1185">Reference proteome</keyword>
<name>U5GN83_POPTR</name>
<dbReference type="InParanoid" id="U5GN83"/>
<sequence length="77" mass="8951">MIHTIVTIPHVKYMLPIVRAAIECYRCTHEIRLCKTLFVVVRFFFIEISYLCMVGGNKNTTWAATKILCIDIVAWCK</sequence>
<dbReference type="HOGENOM" id="CLU_2642678_0_0_1"/>
<gene>
    <name evidence="1" type="ORF">POPTR_004G215900</name>
</gene>
<dbReference type="Proteomes" id="UP000006729">
    <property type="component" value="Chromosome 4"/>
</dbReference>
<dbReference type="EMBL" id="CM009293">
    <property type="protein sequence ID" value="PNT42492.1"/>
    <property type="molecule type" value="Genomic_DNA"/>
</dbReference>